<protein>
    <submittedName>
        <fullName evidence="2">SGNH/GDSL hydrolase family protein</fullName>
    </submittedName>
</protein>
<dbReference type="RefSeq" id="WP_227564365.1">
    <property type="nucleotide sequence ID" value="NZ_CP101989.1"/>
</dbReference>
<dbReference type="Proteomes" id="UP001317322">
    <property type="component" value="Chromosome"/>
</dbReference>
<dbReference type="InterPro" id="IPR051532">
    <property type="entry name" value="Ester_Hydrolysis_Enzymes"/>
</dbReference>
<dbReference type="PANTHER" id="PTHR30383:SF5">
    <property type="entry name" value="SGNH HYDROLASE-TYPE ESTERASE DOMAIN-CONTAINING PROTEIN"/>
    <property type="match status" value="1"/>
</dbReference>
<proteinExistence type="predicted"/>
<dbReference type="EMBL" id="CP101989">
    <property type="protein sequence ID" value="UUI66453.1"/>
    <property type="molecule type" value="Genomic_DNA"/>
</dbReference>
<organism evidence="2 3">
    <name type="scientific">Cellulomonas wangsupingiae</name>
    <dbReference type="NCBI Taxonomy" id="2968085"/>
    <lineage>
        <taxon>Bacteria</taxon>
        <taxon>Bacillati</taxon>
        <taxon>Actinomycetota</taxon>
        <taxon>Actinomycetes</taxon>
        <taxon>Micrococcales</taxon>
        <taxon>Cellulomonadaceae</taxon>
        <taxon>Cellulomonas</taxon>
    </lineage>
</organism>
<dbReference type="CDD" id="cd01834">
    <property type="entry name" value="SGNH_hydrolase_like_2"/>
    <property type="match status" value="1"/>
</dbReference>
<evidence type="ECO:0000313" key="2">
    <source>
        <dbReference type="EMBL" id="UUI66453.1"/>
    </source>
</evidence>
<keyword evidence="2" id="KW-0378">Hydrolase</keyword>
<evidence type="ECO:0000259" key="1">
    <source>
        <dbReference type="Pfam" id="PF13472"/>
    </source>
</evidence>
<reference evidence="2 3" key="1">
    <citation type="submission" date="2022-07" db="EMBL/GenBank/DDBJ databases">
        <title>Novel species in genus cellulomonas.</title>
        <authorList>
            <person name="Ye L."/>
        </authorList>
    </citation>
    <scope>NUCLEOTIDE SEQUENCE [LARGE SCALE GENOMIC DNA]</scope>
    <source>
        <strain evidence="3">zg-Y908</strain>
    </source>
</reference>
<dbReference type="SUPFAM" id="SSF52266">
    <property type="entry name" value="SGNH hydrolase"/>
    <property type="match status" value="1"/>
</dbReference>
<evidence type="ECO:0000313" key="3">
    <source>
        <dbReference type="Proteomes" id="UP001317322"/>
    </source>
</evidence>
<gene>
    <name evidence="2" type="ORF">NP075_07020</name>
</gene>
<dbReference type="PANTHER" id="PTHR30383">
    <property type="entry name" value="THIOESTERASE 1/PROTEASE 1/LYSOPHOSPHOLIPASE L1"/>
    <property type="match status" value="1"/>
</dbReference>
<dbReference type="InterPro" id="IPR036514">
    <property type="entry name" value="SGNH_hydro_sf"/>
</dbReference>
<accession>A0ABY5K9L0</accession>
<feature type="domain" description="SGNH hydrolase-type esterase" evidence="1">
    <location>
        <begin position="15"/>
        <end position="200"/>
    </location>
</feature>
<keyword evidence="3" id="KW-1185">Reference proteome</keyword>
<dbReference type="Pfam" id="PF13472">
    <property type="entry name" value="Lipase_GDSL_2"/>
    <property type="match status" value="1"/>
</dbReference>
<dbReference type="Gene3D" id="3.40.50.1110">
    <property type="entry name" value="SGNH hydrolase"/>
    <property type="match status" value="1"/>
</dbReference>
<name>A0ABY5K9L0_9CELL</name>
<dbReference type="InterPro" id="IPR013830">
    <property type="entry name" value="SGNH_hydro"/>
</dbReference>
<dbReference type="GO" id="GO:0016787">
    <property type="term" value="F:hydrolase activity"/>
    <property type="evidence" value="ECO:0007669"/>
    <property type="project" value="UniProtKB-KW"/>
</dbReference>
<sequence>MTTFLRPGDRVLLTGDSITDWGRDRDQPDSPWGLGHGYAGIVAALAGARRPDLDLTFHNRGIGGDTTRMLRERWQPDALDLEPTVVSILVGVNDTWRRFDSGAVTSVEEYEGHYRAILQATRERLDPRFVLVEPFVLPVPPVQPAWREDLNPRIHVVRRLAAEYDAALVPADGLFAAAAARTPPERWAFDGVHPTAAGHGLLAEAWLAAVGLSA</sequence>